<evidence type="ECO:0000256" key="11">
    <source>
        <dbReference type="ARBA" id="ARBA00022989"/>
    </source>
</evidence>
<proteinExistence type="predicted"/>
<keyword evidence="11 17" id="KW-1133">Transmembrane helix</keyword>
<dbReference type="PROSITE" id="PS50011">
    <property type="entry name" value="PROTEIN_KINASE_DOM"/>
    <property type="match status" value="1"/>
</dbReference>
<dbReference type="PANTHER" id="PTHR27002">
    <property type="entry name" value="RECEPTOR-LIKE SERINE/THREONINE-PROTEIN KINASE SD1-8"/>
    <property type="match status" value="1"/>
</dbReference>
<keyword evidence="14" id="KW-0325">Glycoprotein</keyword>
<dbReference type="FunFam" id="1.10.510.10:FF:000343">
    <property type="entry name" value="Cysteine-rich receptor-like protein kinase 28"/>
    <property type="match status" value="1"/>
</dbReference>
<feature type="binding site" evidence="15">
    <location>
        <position position="363"/>
    </location>
    <ligand>
        <name>ATP</name>
        <dbReference type="ChEBI" id="CHEBI:30616"/>
    </ligand>
</feature>
<evidence type="ECO:0000256" key="15">
    <source>
        <dbReference type="PROSITE-ProRule" id="PRU10141"/>
    </source>
</evidence>
<dbReference type="Gene3D" id="3.30.200.20">
    <property type="entry name" value="Phosphorylase Kinase, domain 1"/>
    <property type="match status" value="1"/>
</dbReference>
<protein>
    <submittedName>
        <fullName evidence="21">Uncharacterized protein</fullName>
    </submittedName>
</protein>
<dbReference type="GO" id="GO:0016020">
    <property type="term" value="C:membrane"/>
    <property type="evidence" value="ECO:0007669"/>
    <property type="project" value="UniProtKB-SubCell"/>
</dbReference>
<dbReference type="InterPro" id="IPR008271">
    <property type="entry name" value="Ser/Thr_kinase_AS"/>
</dbReference>
<feature type="chain" id="PRO_5044776756" evidence="18">
    <location>
        <begin position="21"/>
        <end position="666"/>
    </location>
</feature>
<evidence type="ECO:0000256" key="16">
    <source>
        <dbReference type="SAM" id="MobiDB-lite"/>
    </source>
</evidence>
<dbReference type="InterPro" id="IPR017441">
    <property type="entry name" value="Protein_kinase_ATP_BS"/>
</dbReference>
<dbReference type="InterPro" id="IPR001245">
    <property type="entry name" value="Ser-Thr/Tyr_kinase_cat_dom"/>
</dbReference>
<keyword evidence="12 17" id="KW-0472">Membrane</keyword>
<evidence type="ECO:0000256" key="3">
    <source>
        <dbReference type="ARBA" id="ARBA00022553"/>
    </source>
</evidence>
<evidence type="ECO:0000256" key="12">
    <source>
        <dbReference type="ARBA" id="ARBA00023136"/>
    </source>
</evidence>
<dbReference type="InterPro" id="IPR000719">
    <property type="entry name" value="Prot_kinase_dom"/>
</dbReference>
<dbReference type="AlphaFoldDB" id="A0ABD3KL73"/>
<keyword evidence="7" id="KW-0677">Repeat</keyword>
<dbReference type="SUPFAM" id="SSF56112">
    <property type="entry name" value="Protein kinase-like (PK-like)"/>
    <property type="match status" value="1"/>
</dbReference>
<keyword evidence="8 15" id="KW-0547">Nucleotide-binding</keyword>
<organism evidence="21 22">
    <name type="scientific">Eucalyptus globulus</name>
    <name type="common">Tasmanian blue gum</name>
    <dbReference type="NCBI Taxonomy" id="34317"/>
    <lineage>
        <taxon>Eukaryota</taxon>
        <taxon>Viridiplantae</taxon>
        <taxon>Streptophyta</taxon>
        <taxon>Embryophyta</taxon>
        <taxon>Tracheophyta</taxon>
        <taxon>Spermatophyta</taxon>
        <taxon>Magnoliopsida</taxon>
        <taxon>eudicotyledons</taxon>
        <taxon>Gunneridae</taxon>
        <taxon>Pentapetalae</taxon>
        <taxon>rosids</taxon>
        <taxon>malvids</taxon>
        <taxon>Myrtales</taxon>
        <taxon>Myrtaceae</taxon>
        <taxon>Myrtoideae</taxon>
        <taxon>Eucalypteae</taxon>
        <taxon>Eucalyptus</taxon>
    </lineage>
</organism>
<feature type="domain" description="Protein kinase" evidence="19">
    <location>
        <begin position="335"/>
        <end position="611"/>
    </location>
</feature>
<dbReference type="GO" id="GO:0009737">
    <property type="term" value="P:response to abscisic acid"/>
    <property type="evidence" value="ECO:0007669"/>
    <property type="project" value="UniProtKB-ARBA"/>
</dbReference>
<evidence type="ECO:0000259" key="19">
    <source>
        <dbReference type="PROSITE" id="PS50011"/>
    </source>
</evidence>
<dbReference type="EMBL" id="JBJKBG010000005">
    <property type="protein sequence ID" value="KAL3740515.1"/>
    <property type="molecule type" value="Genomic_DNA"/>
</dbReference>
<dbReference type="PROSITE" id="PS00107">
    <property type="entry name" value="PROTEIN_KINASE_ATP"/>
    <property type="match status" value="1"/>
</dbReference>
<keyword evidence="3" id="KW-0597">Phosphoprotein</keyword>
<evidence type="ECO:0000256" key="8">
    <source>
        <dbReference type="ARBA" id="ARBA00022741"/>
    </source>
</evidence>
<evidence type="ECO:0000256" key="7">
    <source>
        <dbReference type="ARBA" id="ARBA00022737"/>
    </source>
</evidence>
<feature type="domain" description="Gnk2-homologous" evidence="20">
    <location>
        <begin position="22"/>
        <end position="129"/>
    </location>
</feature>
<name>A0ABD3KL73_EUCGL</name>
<keyword evidence="10 15" id="KW-0067">ATP-binding</keyword>
<dbReference type="Gene3D" id="3.30.430.20">
    <property type="entry name" value="Gnk2 domain, C-X8-C-X2-C motif"/>
    <property type="match status" value="2"/>
</dbReference>
<evidence type="ECO:0000256" key="17">
    <source>
        <dbReference type="SAM" id="Phobius"/>
    </source>
</evidence>
<dbReference type="Gene3D" id="1.10.510.10">
    <property type="entry name" value="Transferase(Phosphotransferase) domain 1"/>
    <property type="match status" value="1"/>
</dbReference>
<keyword evidence="13" id="KW-0675">Receptor</keyword>
<dbReference type="GO" id="GO:0004674">
    <property type="term" value="F:protein serine/threonine kinase activity"/>
    <property type="evidence" value="ECO:0007669"/>
    <property type="project" value="UniProtKB-KW"/>
</dbReference>
<feature type="transmembrane region" description="Helical" evidence="17">
    <location>
        <begin position="275"/>
        <end position="297"/>
    </location>
</feature>
<dbReference type="FunFam" id="3.30.200.20:FF:000142">
    <property type="entry name" value="Cysteine-rich receptor-like protein kinase 10"/>
    <property type="match status" value="1"/>
</dbReference>
<dbReference type="FunFam" id="3.30.430.20:FF:000002">
    <property type="entry name" value="Cysteine-rich receptor-like protein kinase 10"/>
    <property type="match status" value="1"/>
</dbReference>
<evidence type="ECO:0000256" key="2">
    <source>
        <dbReference type="ARBA" id="ARBA00022527"/>
    </source>
</evidence>
<evidence type="ECO:0000256" key="18">
    <source>
        <dbReference type="SAM" id="SignalP"/>
    </source>
</evidence>
<evidence type="ECO:0000313" key="22">
    <source>
        <dbReference type="Proteomes" id="UP001634007"/>
    </source>
</evidence>
<evidence type="ECO:0000256" key="4">
    <source>
        <dbReference type="ARBA" id="ARBA00022679"/>
    </source>
</evidence>
<accession>A0ABD3KL73</accession>
<comment type="subcellular location">
    <subcellularLocation>
        <location evidence="1">Membrane</location>
        <topology evidence="1">Single-pass membrane protein</topology>
    </subcellularLocation>
</comment>
<dbReference type="InterPro" id="IPR002902">
    <property type="entry name" value="GNK2"/>
</dbReference>
<keyword evidence="22" id="KW-1185">Reference proteome</keyword>
<evidence type="ECO:0000256" key="14">
    <source>
        <dbReference type="ARBA" id="ARBA00023180"/>
    </source>
</evidence>
<evidence type="ECO:0000313" key="21">
    <source>
        <dbReference type="EMBL" id="KAL3740515.1"/>
    </source>
</evidence>
<comment type="caution">
    <text evidence="21">The sequence shown here is derived from an EMBL/GenBank/DDBJ whole genome shotgun (WGS) entry which is preliminary data.</text>
</comment>
<evidence type="ECO:0000256" key="13">
    <source>
        <dbReference type="ARBA" id="ARBA00023170"/>
    </source>
</evidence>
<keyword evidence="5 17" id="KW-0812">Transmembrane</keyword>
<evidence type="ECO:0000256" key="1">
    <source>
        <dbReference type="ARBA" id="ARBA00004167"/>
    </source>
</evidence>
<dbReference type="Pfam" id="PF07714">
    <property type="entry name" value="PK_Tyr_Ser-Thr"/>
    <property type="match status" value="1"/>
</dbReference>
<feature type="compositionally biased region" description="Polar residues" evidence="16">
    <location>
        <begin position="649"/>
        <end position="659"/>
    </location>
</feature>
<feature type="signal peptide" evidence="18">
    <location>
        <begin position="1"/>
        <end position="20"/>
    </location>
</feature>
<evidence type="ECO:0000259" key="20">
    <source>
        <dbReference type="PROSITE" id="PS51473"/>
    </source>
</evidence>
<dbReference type="Proteomes" id="UP001634007">
    <property type="component" value="Unassembled WGS sequence"/>
</dbReference>
<keyword evidence="4" id="KW-0808">Transferase</keyword>
<dbReference type="PROSITE" id="PS00108">
    <property type="entry name" value="PROTEIN_KINASE_ST"/>
    <property type="match status" value="1"/>
</dbReference>
<sequence>MDPPKLPLLLLLTFASAISAQLFPEPYCGSTGNFSANSTYQTTLTTLLSSISTTNSLSLTYGFFNASFAVSGASQTLYVIGSCRGDLTSESCRTCLDGSASDIRRLCPLQKEAVLYSENCSVRYSNTSIFRTVKTDPDYQLFNVNNVTSPDTYNAALQTLLGRLRGEAAGGGSLRKYATGNTSVVFNTIYAMTQCTPDLTNQQCIDCLVTVIGRLGQCCAGKMGVRIMAPSCQFRYETSSRFFDQVGEPLPPPPAPVADALPPPPGGKSNLNRTVIIVVATSVSAVFLVGVIVLLRVKRKKQPRQRVEGEAVDEISTVESLQIDFGTIREATDNFSNSNKLGQGGFGAVYMGRFFNGQEIAVKRLSHNSSQGEVEFKNEVMLLARLQHRNLVRLLGFCLEGVERLLIYEFVPNSSLDQFIFDPLKRANLNWDRRQKIIMGVARGLLYLHEDSRLRIIHRDLKASNILLDSDMNPKISDFGMARLFELDQTRAETNRIVGTYGYMAPEYAMHGNFSIKSDVFSFGVLVLEIVSGQRNNIFRAGDYAEILISSVWKNWREGTISKIIDPSITSSLSTEIVRCVHIGLLCVQENVANRPTMASVLLMLNSHSVTLQVPSQPAFFLHSDIESDMSSTQDYNSRVSDVDRSRSKSNQFSNNEVSMTEPYPR</sequence>
<reference evidence="21 22" key="1">
    <citation type="submission" date="2024-11" db="EMBL/GenBank/DDBJ databases">
        <title>Chromosome-level genome assembly of Eucalyptus globulus Labill. provides insights into its genome evolution.</title>
        <authorList>
            <person name="Li X."/>
        </authorList>
    </citation>
    <scope>NUCLEOTIDE SEQUENCE [LARGE SCALE GENOMIC DNA]</scope>
    <source>
        <strain evidence="21">CL2024</strain>
        <tissue evidence="21">Fresh tender leaves</tissue>
    </source>
</reference>
<evidence type="ECO:0000256" key="5">
    <source>
        <dbReference type="ARBA" id="ARBA00022692"/>
    </source>
</evidence>
<dbReference type="PROSITE" id="PS51473">
    <property type="entry name" value="GNK2"/>
    <property type="match status" value="2"/>
</dbReference>
<dbReference type="InterPro" id="IPR038408">
    <property type="entry name" value="GNK2_sf"/>
</dbReference>
<feature type="region of interest" description="Disordered" evidence="16">
    <location>
        <begin position="631"/>
        <end position="666"/>
    </location>
</feature>
<dbReference type="SMART" id="SM00220">
    <property type="entry name" value="S_TKc"/>
    <property type="match status" value="1"/>
</dbReference>
<gene>
    <name evidence="21" type="ORF">ACJRO7_021747</name>
</gene>
<evidence type="ECO:0000256" key="9">
    <source>
        <dbReference type="ARBA" id="ARBA00022777"/>
    </source>
</evidence>
<keyword evidence="2" id="KW-0723">Serine/threonine-protein kinase</keyword>
<keyword evidence="6 18" id="KW-0732">Signal</keyword>
<feature type="domain" description="Gnk2-homologous" evidence="20">
    <location>
        <begin position="135"/>
        <end position="241"/>
    </location>
</feature>
<dbReference type="Pfam" id="PF01657">
    <property type="entry name" value="Stress-antifung"/>
    <property type="match status" value="2"/>
</dbReference>
<dbReference type="CDD" id="cd23509">
    <property type="entry name" value="Gnk2-like"/>
    <property type="match status" value="2"/>
</dbReference>
<dbReference type="PANTHER" id="PTHR27002:SF1104">
    <property type="entry name" value="CYSTEINE-RICH RECEPTOR-LIKE PROTEIN KINASE 27-RELATED"/>
    <property type="match status" value="1"/>
</dbReference>
<evidence type="ECO:0000256" key="6">
    <source>
        <dbReference type="ARBA" id="ARBA00022729"/>
    </source>
</evidence>
<dbReference type="InterPro" id="IPR011009">
    <property type="entry name" value="Kinase-like_dom_sf"/>
</dbReference>
<keyword evidence="9" id="KW-0418">Kinase</keyword>
<evidence type="ECO:0000256" key="10">
    <source>
        <dbReference type="ARBA" id="ARBA00022840"/>
    </source>
</evidence>
<dbReference type="CDD" id="cd14066">
    <property type="entry name" value="STKc_IRAK"/>
    <property type="match status" value="1"/>
</dbReference>
<dbReference type="GO" id="GO:0005524">
    <property type="term" value="F:ATP binding"/>
    <property type="evidence" value="ECO:0007669"/>
    <property type="project" value="UniProtKB-UniRule"/>
</dbReference>